<feature type="domain" description="NmrA-like" evidence="3">
    <location>
        <begin position="10"/>
        <end position="154"/>
    </location>
</feature>
<dbReference type="InterPro" id="IPR008030">
    <property type="entry name" value="NmrA-like"/>
</dbReference>
<dbReference type="InterPro" id="IPR051164">
    <property type="entry name" value="NmrA-like_oxidored"/>
</dbReference>
<evidence type="ECO:0000313" key="5">
    <source>
        <dbReference type="Proteomes" id="UP000664132"/>
    </source>
</evidence>
<dbReference type="Gene3D" id="3.40.50.720">
    <property type="entry name" value="NAD(P)-binding Rossmann-like Domain"/>
    <property type="match status" value="2"/>
</dbReference>
<organism evidence="4 5">
    <name type="scientific">Cadophora malorum</name>
    <dbReference type="NCBI Taxonomy" id="108018"/>
    <lineage>
        <taxon>Eukaryota</taxon>
        <taxon>Fungi</taxon>
        <taxon>Dikarya</taxon>
        <taxon>Ascomycota</taxon>
        <taxon>Pezizomycotina</taxon>
        <taxon>Leotiomycetes</taxon>
        <taxon>Helotiales</taxon>
        <taxon>Ploettnerulaceae</taxon>
        <taxon>Cadophora</taxon>
    </lineage>
</organism>
<dbReference type="AlphaFoldDB" id="A0A8H7SXS6"/>
<proteinExistence type="inferred from homology"/>
<dbReference type="GO" id="GO:0005634">
    <property type="term" value="C:nucleus"/>
    <property type="evidence" value="ECO:0007669"/>
    <property type="project" value="TreeGrafter"/>
</dbReference>
<dbReference type="OrthoDB" id="9997102at2759"/>
<accession>A0A8H7SXS6</accession>
<evidence type="ECO:0000313" key="4">
    <source>
        <dbReference type="EMBL" id="KAG4411484.1"/>
    </source>
</evidence>
<dbReference type="PANTHER" id="PTHR42748:SF7">
    <property type="entry name" value="NMRA LIKE REDOX SENSOR 1-RELATED"/>
    <property type="match status" value="1"/>
</dbReference>
<protein>
    <recommendedName>
        <fullName evidence="3">NmrA-like domain-containing protein</fullName>
    </recommendedName>
</protein>
<dbReference type="PANTHER" id="PTHR42748">
    <property type="entry name" value="NITROGEN METABOLITE REPRESSION PROTEIN NMRA FAMILY MEMBER"/>
    <property type="match status" value="1"/>
</dbReference>
<dbReference type="EMBL" id="JAFJYH010000471">
    <property type="protein sequence ID" value="KAG4411484.1"/>
    <property type="molecule type" value="Genomic_DNA"/>
</dbReference>
<gene>
    <name evidence="4" type="ORF">IFR04_015389</name>
</gene>
<comment type="similarity">
    <text evidence="1">Belongs to the NmrA-type oxidoreductase family.</text>
</comment>
<dbReference type="Pfam" id="PF05368">
    <property type="entry name" value="NmrA"/>
    <property type="match status" value="2"/>
</dbReference>
<dbReference type="Gene3D" id="3.90.25.10">
    <property type="entry name" value="UDP-galactose 4-epimerase, domain 1"/>
    <property type="match status" value="1"/>
</dbReference>
<reference evidence="4" key="1">
    <citation type="submission" date="2021-02" db="EMBL/GenBank/DDBJ databases">
        <title>Genome sequence Cadophora malorum strain M34.</title>
        <authorList>
            <person name="Stefanovic E."/>
            <person name="Vu D."/>
            <person name="Scully C."/>
            <person name="Dijksterhuis J."/>
            <person name="Roader J."/>
            <person name="Houbraken J."/>
        </authorList>
    </citation>
    <scope>NUCLEOTIDE SEQUENCE</scope>
    <source>
        <strain evidence="4">M34</strain>
    </source>
</reference>
<feature type="domain" description="NmrA-like" evidence="3">
    <location>
        <begin position="179"/>
        <end position="266"/>
    </location>
</feature>
<dbReference type="InterPro" id="IPR036291">
    <property type="entry name" value="NAD(P)-bd_dom_sf"/>
</dbReference>
<keyword evidence="2" id="KW-0521">NADP</keyword>
<name>A0A8H7SXS6_9HELO</name>
<evidence type="ECO:0000256" key="2">
    <source>
        <dbReference type="ARBA" id="ARBA00022857"/>
    </source>
</evidence>
<sequence length="296" mass="32048">MTSLNGEAKAKTFLITGATGKQGGAVIDALQAASQDTPILALTRKAQSQPANALILKAPDRIKLLKGDLKDCMAIFAKAACTIHGVFCVSIPDIGFRADSQGQENRGKALVDAAIANNAEHFVYTSVDRHGSDSDLNVTDVPHFISKADIEKHLIGKSKVTLCGKDLPNSLESGSFSNEKLQLESIRDIGHFGAQALLHPEKFAGRSISLAGDALTFEEANAAFVKIVGREIPQTYSFIGWLLLWAIKDVNLMFRFFEDVGYNADIGALRQEHHSLLSLEDCLQTSPFISKTEFVC</sequence>
<comment type="caution">
    <text evidence="4">The sequence shown here is derived from an EMBL/GenBank/DDBJ whole genome shotgun (WGS) entry which is preliminary data.</text>
</comment>
<dbReference type="SUPFAM" id="SSF51735">
    <property type="entry name" value="NAD(P)-binding Rossmann-fold domains"/>
    <property type="match status" value="1"/>
</dbReference>
<evidence type="ECO:0000256" key="1">
    <source>
        <dbReference type="ARBA" id="ARBA00006328"/>
    </source>
</evidence>
<dbReference type="Proteomes" id="UP000664132">
    <property type="component" value="Unassembled WGS sequence"/>
</dbReference>
<evidence type="ECO:0000259" key="3">
    <source>
        <dbReference type="Pfam" id="PF05368"/>
    </source>
</evidence>
<keyword evidence="5" id="KW-1185">Reference proteome</keyword>